<dbReference type="AlphaFoldDB" id="A0A166FR03"/>
<name>A0A166FR03_9AGAM</name>
<accession>A0A166FR03</accession>
<organism evidence="1 2">
    <name type="scientific">Athelia psychrophila</name>
    <dbReference type="NCBI Taxonomy" id="1759441"/>
    <lineage>
        <taxon>Eukaryota</taxon>
        <taxon>Fungi</taxon>
        <taxon>Dikarya</taxon>
        <taxon>Basidiomycota</taxon>
        <taxon>Agaricomycotina</taxon>
        <taxon>Agaricomycetes</taxon>
        <taxon>Agaricomycetidae</taxon>
        <taxon>Atheliales</taxon>
        <taxon>Atheliaceae</taxon>
        <taxon>Athelia</taxon>
    </lineage>
</organism>
<dbReference type="EMBL" id="KV417586">
    <property type="protein sequence ID" value="KZP17067.1"/>
    <property type="molecule type" value="Genomic_DNA"/>
</dbReference>
<dbReference type="Proteomes" id="UP000076532">
    <property type="component" value="Unassembled WGS sequence"/>
</dbReference>
<sequence length="52" mass="5600">MYMIESRDFTGFSPMPFDAEIVSFGRSNELVSGSQGSGVRVKGGAVKLSRDV</sequence>
<reference evidence="1 2" key="1">
    <citation type="journal article" date="2016" name="Mol. Biol. Evol.">
        <title>Comparative Genomics of Early-Diverging Mushroom-Forming Fungi Provides Insights into the Origins of Lignocellulose Decay Capabilities.</title>
        <authorList>
            <person name="Nagy L.G."/>
            <person name="Riley R."/>
            <person name="Tritt A."/>
            <person name="Adam C."/>
            <person name="Daum C."/>
            <person name="Floudas D."/>
            <person name="Sun H."/>
            <person name="Yadav J.S."/>
            <person name="Pangilinan J."/>
            <person name="Larsson K.H."/>
            <person name="Matsuura K."/>
            <person name="Barry K."/>
            <person name="Labutti K."/>
            <person name="Kuo R."/>
            <person name="Ohm R.A."/>
            <person name="Bhattacharya S.S."/>
            <person name="Shirouzu T."/>
            <person name="Yoshinaga Y."/>
            <person name="Martin F.M."/>
            <person name="Grigoriev I.V."/>
            <person name="Hibbett D.S."/>
        </authorList>
    </citation>
    <scope>NUCLEOTIDE SEQUENCE [LARGE SCALE GENOMIC DNA]</scope>
    <source>
        <strain evidence="1 2">CBS 109695</strain>
    </source>
</reference>
<gene>
    <name evidence="1" type="ORF">FIBSPDRAFT_865221</name>
</gene>
<evidence type="ECO:0000313" key="2">
    <source>
        <dbReference type="Proteomes" id="UP000076532"/>
    </source>
</evidence>
<proteinExistence type="predicted"/>
<protein>
    <submittedName>
        <fullName evidence="1">Uncharacterized protein</fullName>
    </submittedName>
</protein>
<keyword evidence="2" id="KW-1185">Reference proteome</keyword>
<evidence type="ECO:0000313" key="1">
    <source>
        <dbReference type="EMBL" id="KZP17067.1"/>
    </source>
</evidence>